<evidence type="ECO:0000256" key="1">
    <source>
        <dbReference type="ARBA" id="ARBA00010199"/>
    </source>
</evidence>
<feature type="transmembrane region" description="Helical" evidence="2">
    <location>
        <begin position="286"/>
        <end position="308"/>
    </location>
</feature>
<gene>
    <name evidence="3" type="ORF">JG688_00009182</name>
</gene>
<proteinExistence type="inferred from homology"/>
<evidence type="ECO:0000256" key="2">
    <source>
        <dbReference type="SAM" id="Phobius"/>
    </source>
</evidence>
<keyword evidence="2" id="KW-1133">Transmembrane helix</keyword>
<feature type="transmembrane region" description="Helical" evidence="2">
    <location>
        <begin position="80"/>
        <end position="103"/>
    </location>
</feature>
<reference evidence="3" key="1">
    <citation type="submission" date="2021-01" db="EMBL/GenBank/DDBJ databases">
        <title>Phytophthora aleatoria, a newly-described species from Pinus radiata is distinct from Phytophthora cactorum isolates based on comparative genomics.</title>
        <authorList>
            <person name="Mcdougal R."/>
            <person name="Panda P."/>
            <person name="Williams N."/>
            <person name="Studholme D.J."/>
        </authorList>
    </citation>
    <scope>NUCLEOTIDE SEQUENCE</scope>
    <source>
        <strain evidence="3">NZFS 4037</strain>
    </source>
</reference>
<dbReference type="InterPro" id="IPR002528">
    <property type="entry name" value="MATE_fam"/>
</dbReference>
<dbReference type="PANTHER" id="PTHR11206">
    <property type="entry name" value="MULTIDRUG RESISTANCE PROTEIN"/>
    <property type="match status" value="1"/>
</dbReference>
<evidence type="ECO:0000313" key="4">
    <source>
        <dbReference type="Proteomes" id="UP000709295"/>
    </source>
</evidence>
<keyword evidence="4" id="KW-1185">Reference proteome</keyword>
<sequence length="353" mass="38625">MDEKLISKDSSSPRNSVVAIETLQGDADHHVEPDPEPMEEVRELLKLILPVTGTTVLEFLPGFVSILLAGNMGGPNTQHYVDAATISVMSLGLGLASALDTLCSQAYGAKRSDKIGIYFQTGVVVLSVALHTNVTYLTRDFSRLMLPGLPFLFLYELVRKVMQSQNIVKPLVAIAVIGNLVNLAAGYGLAYHTSLGFNGIAIARSLGNITLALLLVPYFMWQPQHLRQWWGHGWNIKAAKAKMACFLALAITLGVSMVFTALLYSLSDYIPRLFLDDDERKQKPAAIANVIGYYGGGIPLGAILAFAADMGVEGLWWGIGFGIAATWLSLTFMMLNYWRWDQLASEARQRTAQ</sequence>
<protein>
    <submittedName>
        <fullName evidence="3">Uncharacterized protein</fullName>
    </submittedName>
</protein>
<dbReference type="GO" id="GO:0015297">
    <property type="term" value="F:antiporter activity"/>
    <property type="evidence" value="ECO:0007669"/>
    <property type="project" value="InterPro"/>
</dbReference>
<dbReference type="AlphaFoldDB" id="A0A8J5IGM5"/>
<comment type="caution">
    <text evidence="3">The sequence shown here is derived from an EMBL/GenBank/DDBJ whole genome shotgun (WGS) entry which is preliminary data.</text>
</comment>
<keyword evidence="2" id="KW-0472">Membrane</keyword>
<name>A0A8J5IGM5_9STRA</name>
<dbReference type="Proteomes" id="UP000709295">
    <property type="component" value="Unassembled WGS sequence"/>
</dbReference>
<dbReference type="Pfam" id="PF01554">
    <property type="entry name" value="MatE"/>
    <property type="match status" value="2"/>
</dbReference>
<evidence type="ECO:0000313" key="3">
    <source>
        <dbReference type="EMBL" id="KAG6961284.1"/>
    </source>
</evidence>
<feature type="transmembrane region" description="Helical" evidence="2">
    <location>
        <begin position="315"/>
        <end position="338"/>
    </location>
</feature>
<feature type="transmembrane region" description="Helical" evidence="2">
    <location>
        <begin position="170"/>
        <end position="190"/>
    </location>
</feature>
<feature type="transmembrane region" description="Helical" evidence="2">
    <location>
        <begin position="47"/>
        <end position="68"/>
    </location>
</feature>
<feature type="transmembrane region" description="Helical" evidence="2">
    <location>
        <begin position="241"/>
        <end position="266"/>
    </location>
</feature>
<feature type="transmembrane region" description="Helical" evidence="2">
    <location>
        <begin position="141"/>
        <end position="158"/>
    </location>
</feature>
<keyword evidence="2" id="KW-0812">Transmembrane</keyword>
<comment type="similarity">
    <text evidence="1">Belongs to the multi antimicrobial extrusion (MATE) (TC 2.A.66.1) family.</text>
</comment>
<feature type="transmembrane region" description="Helical" evidence="2">
    <location>
        <begin position="115"/>
        <end position="135"/>
    </location>
</feature>
<dbReference type="GO" id="GO:0016020">
    <property type="term" value="C:membrane"/>
    <property type="evidence" value="ECO:0007669"/>
    <property type="project" value="InterPro"/>
</dbReference>
<feature type="transmembrane region" description="Helical" evidence="2">
    <location>
        <begin position="202"/>
        <end position="221"/>
    </location>
</feature>
<organism evidence="3 4">
    <name type="scientific">Phytophthora aleatoria</name>
    <dbReference type="NCBI Taxonomy" id="2496075"/>
    <lineage>
        <taxon>Eukaryota</taxon>
        <taxon>Sar</taxon>
        <taxon>Stramenopiles</taxon>
        <taxon>Oomycota</taxon>
        <taxon>Peronosporomycetes</taxon>
        <taxon>Peronosporales</taxon>
        <taxon>Peronosporaceae</taxon>
        <taxon>Phytophthora</taxon>
    </lineage>
</organism>
<accession>A0A8J5IGM5</accession>
<dbReference type="GO" id="GO:0042910">
    <property type="term" value="F:xenobiotic transmembrane transporter activity"/>
    <property type="evidence" value="ECO:0007669"/>
    <property type="project" value="InterPro"/>
</dbReference>
<dbReference type="EMBL" id="JAENGY010000515">
    <property type="protein sequence ID" value="KAG6961284.1"/>
    <property type="molecule type" value="Genomic_DNA"/>
</dbReference>